<dbReference type="GO" id="GO:0140662">
    <property type="term" value="F:ATP-dependent protein folding chaperone"/>
    <property type="evidence" value="ECO:0007669"/>
    <property type="project" value="InterPro"/>
</dbReference>
<reference evidence="6" key="1">
    <citation type="submission" date="2021-01" db="EMBL/GenBank/DDBJ databases">
        <authorList>
            <person name="Corre E."/>
            <person name="Pelletier E."/>
            <person name="Niang G."/>
            <person name="Scheremetjew M."/>
            <person name="Finn R."/>
            <person name="Kale V."/>
            <person name="Holt S."/>
            <person name="Cochrane G."/>
            <person name="Meng A."/>
            <person name="Brown T."/>
            <person name="Cohen L."/>
        </authorList>
    </citation>
    <scope>NUCLEOTIDE SEQUENCE</scope>
    <source>
        <strain evidence="6">CCMP2078</strain>
    </source>
</reference>
<feature type="region of interest" description="Disordered" evidence="3">
    <location>
        <begin position="162"/>
        <end position="183"/>
    </location>
</feature>
<feature type="compositionally biased region" description="Acidic residues" evidence="3">
    <location>
        <begin position="581"/>
        <end position="593"/>
    </location>
</feature>
<evidence type="ECO:0008006" key="7">
    <source>
        <dbReference type="Google" id="ProtNLM"/>
    </source>
</evidence>
<keyword evidence="2" id="KW-0067">ATP-binding</keyword>
<sequence>MRRIAQLTKSSSGSLRHPKRMLGRALLSAGVVDPWILDHESGDFDNERFNKIPSPKEIHRALGEYMIGQHEARRTLAVAVHNHYKRAAIRDARGEKDRCNLVLAATKIEDEKIAMGRPGSSPRAGNPHVAPPSGSEPIRVVEPDPTQTPQEQAQNILEQAIEYPPYPPNAGPPAGTKKINDSDDSFGGQDGDVHAMQQSAVSQFMDSKDKDSGLADAPAVRLRNGSLVEGCEVEKSNILLLGPTGSGKTLAAKTLAGICQVPLVICDATALTQAGYVGDDVETIIYKLYAEADYNVEAAQRGIVYLDEIDKIARRSPGLGPGGFGRDVGGEGVQQALLKLLEGTIVNVPKEGSKKTQKSDTVPIDTSEILFIGAGAFSGLDNIIENRIAKSSIGFNAQLKRRDGELSKKGFMDPKAPHVLDQVEPQDLGDYGLLPEFIGRFPVVTATEALDEDALVQVLTKPKNALCKQYSAIFSFSDCELHMMNSALRELARQAKERGTGARGLRSIMEKLLQNAMFEVPESDVTGVIVDAEAVKAASQGTPPAVYVEEEEAKAEAATGLKLLKNKTVKKYLEEMKAEGALDDEEDLFENQELEATPLRASG</sequence>
<accession>A0A7R9Y9P7</accession>
<protein>
    <recommendedName>
        <fullName evidence="7">Clp ATPase C-terminal domain-containing protein</fullName>
    </recommendedName>
</protein>
<dbReference type="InterPro" id="IPR027417">
    <property type="entry name" value="P-loop_NTPase"/>
</dbReference>
<dbReference type="PANTHER" id="PTHR48102:SF7">
    <property type="entry name" value="ATP-DEPENDENT CLP PROTEASE ATP-BINDING SUBUNIT CLPX-LIKE, MITOCHONDRIAL"/>
    <property type="match status" value="1"/>
</dbReference>
<dbReference type="EMBL" id="HBEA01004999">
    <property type="protein sequence ID" value="CAD8254327.1"/>
    <property type="molecule type" value="Transcribed_RNA"/>
</dbReference>
<dbReference type="Pfam" id="PF07724">
    <property type="entry name" value="AAA_2"/>
    <property type="match status" value="1"/>
</dbReference>
<dbReference type="InterPro" id="IPR003959">
    <property type="entry name" value="ATPase_AAA_core"/>
</dbReference>
<feature type="domain" description="AAA+ ATPase" evidence="4">
    <location>
        <begin position="234"/>
        <end position="390"/>
    </location>
</feature>
<dbReference type="InterPro" id="IPR019489">
    <property type="entry name" value="Clp_ATPase_C"/>
</dbReference>
<feature type="region of interest" description="Disordered" evidence="3">
    <location>
        <begin position="113"/>
        <end position="150"/>
    </location>
</feature>
<dbReference type="GO" id="GO:0016887">
    <property type="term" value="F:ATP hydrolysis activity"/>
    <property type="evidence" value="ECO:0007669"/>
    <property type="project" value="InterPro"/>
</dbReference>
<dbReference type="PANTHER" id="PTHR48102">
    <property type="entry name" value="ATP-DEPENDENT CLP PROTEASE ATP-BINDING SUBUNIT CLPX-LIKE, MITOCHONDRIAL-RELATED"/>
    <property type="match status" value="1"/>
</dbReference>
<dbReference type="GO" id="GO:0051603">
    <property type="term" value="P:proteolysis involved in protein catabolic process"/>
    <property type="evidence" value="ECO:0007669"/>
    <property type="project" value="TreeGrafter"/>
</dbReference>
<dbReference type="Gene3D" id="1.10.8.60">
    <property type="match status" value="1"/>
</dbReference>
<evidence type="ECO:0000256" key="1">
    <source>
        <dbReference type="ARBA" id="ARBA00022741"/>
    </source>
</evidence>
<dbReference type="GO" id="GO:0005524">
    <property type="term" value="F:ATP binding"/>
    <property type="evidence" value="ECO:0007669"/>
    <property type="project" value="UniProtKB-KW"/>
</dbReference>
<dbReference type="AlphaFoldDB" id="A0A7R9Y9P7"/>
<dbReference type="Gene3D" id="3.40.50.300">
    <property type="entry name" value="P-loop containing nucleotide triphosphate hydrolases"/>
    <property type="match status" value="1"/>
</dbReference>
<dbReference type="SUPFAM" id="SSF52540">
    <property type="entry name" value="P-loop containing nucleoside triphosphate hydrolases"/>
    <property type="match status" value="1"/>
</dbReference>
<dbReference type="SMART" id="SM00382">
    <property type="entry name" value="AAA"/>
    <property type="match status" value="1"/>
</dbReference>
<evidence type="ECO:0000256" key="2">
    <source>
        <dbReference type="ARBA" id="ARBA00022840"/>
    </source>
</evidence>
<feature type="domain" description="Clp ATPase C-terminal" evidence="5">
    <location>
        <begin position="450"/>
        <end position="543"/>
    </location>
</feature>
<dbReference type="InterPro" id="IPR050052">
    <property type="entry name" value="ATP-dep_Clp_protease_ClpX"/>
</dbReference>
<dbReference type="NCBIfam" id="NF003745">
    <property type="entry name" value="PRK05342.1"/>
    <property type="match status" value="1"/>
</dbReference>
<feature type="region of interest" description="Disordered" evidence="3">
    <location>
        <begin position="580"/>
        <end position="603"/>
    </location>
</feature>
<dbReference type="Pfam" id="PF10431">
    <property type="entry name" value="ClpB_D2-small"/>
    <property type="match status" value="1"/>
</dbReference>
<proteinExistence type="predicted"/>
<dbReference type="InterPro" id="IPR003593">
    <property type="entry name" value="AAA+_ATPase"/>
</dbReference>
<keyword evidence="1" id="KW-0547">Nucleotide-binding</keyword>
<dbReference type="InterPro" id="IPR004487">
    <property type="entry name" value="Clp_protease_ATP-bd_su_ClpX"/>
</dbReference>
<dbReference type="GO" id="GO:0005759">
    <property type="term" value="C:mitochondrial matrix"/>
    <property type="evidence" value="ECO:0007669"/>
    <property type="project" value="TreeGrafter"/>
</dbReference>
<gene>
    <name evidence="6" type="ORF">PPYR1160_LOCUS3819</name>
</gene>
<dbReference type="FunFam" id="1.10.8.60:FF:000002">
    <property type="entry name" value="ATP-dependent Clp protease ATP-binding subunit ClpX"/>
    <property type="match status" value="1"/>
</dbReference>
<dbReference type="NCBIfam" id="TIGR00382">
    <property type="entry name" value="clpX"/>
    <property type="match status" value="1"/>
</dbReference>
<evidence type="ECO:0000259" key="5">
    <source>
        <dbReference type="SMART" id="SM01086"/>
    </source>
</evidence>
<evidence type="ECO:0000256" key="3">
    <source>
        <dbReference type="SAM" id="MobiDB-lite"/>
    </source>
</evidence>
<evidence type="ECO:0000259" key="4">
    <source>
        <dbReference type="SMART" id="SM00382"/>
    </source>
</evidence>
<organism evidence="6">
    <name type="scientific">Pinguiococcus pyrenoidosus</name>
    <dbReference type="NCBI Taxonomy" id="172671"/>
    <lineage>
        <taxon>Eukaryota</taxon>
        <taxon>Sar</taxon>
        <taxon>Stramenopiles</taxon>
        <taxon>Ochrophyta</taxon>
        <taxon>Pinguiophyceae</taxon>
        <taxon>Pinguiochrysidales</taxon>
        <taxon>Pinguiochrysidaceae</taxon>
        <taxon>Pinguiococcus</taxon>
    </lineage>
</organism>
<evidence type="ECO:0000313" key="6">
    <source>
        <dbReference type="EMBL" id="CAD8254327.1"/>
    </source>
</evidence>
<name>A0A7R9Y9P7_9STRA</name>
<dbReference type="SMART" id="SM01086">
    <property type="entry name" value="ClpB_D2-small"/>
    <property type="match status" value="1"/>
</dbReference>
<dbReference type="GO" id="GO:0051082">
    <property type="term" value="F:unfolded protein binding"/>
    <property type="evidence" value="ECO:0007669"/>
    <property type="project" value="InterPro"/>
</dbReference>